<dbReference type="Ensembl" id="ENSABRT00000038711.1">
    <property type="protein sequence ID" value="ENSABRP00000027745.1"/>
    <property type="gene ID" value="ENSABRG00000023078.1"/>
</dbReference>
<name>A0A8B9D1X0_9AVES</name>
<protein>
    <submittedName>
        <fullName evidence="1">Uncharacterized protein</fullName>
    </submittedName>
</protein>
<proteinExistence type="predicted"/>
<evidence type="ECO:0000313" key="2">
    <source>
        <dbReference type="Proteomes" id="UP000694426"/>
    </source>
</evidence>
<reference evidence="1" key="2">
    <citation type="submission" date="2025-09" db="UniProtKB">
        <authorList>
            <consortium name="Ensembl"/>
        </authorList>
    </citation>
    <scope>IDENTIFICATION</scope>
</reference>
<accession>A0A8B9D1X0</accession>
<dbReference type="GeneTree" id="ENSGT01030000236025"/>
<organism evidence="1 2">
    <name type="scientific">Anser brachyrhynchus</name>
    <name type="common">Pink-footed goose</name>
    <dbReference type="NCBI Taxonomy" id="132585"/>
    <lineage>
        <taxon>Eukaryota</taxon>
        <taxon>Metazoa</taxon>
        <taxon>Chordata</taxon>
        <taxon>Craniata</taxon>
        <taxon>Vertebrata</taxon>
        <taxon>Euteleostomi</taxon>
        <taxon>Archelosauria</taxon>
        <taxon>Archosauria</taxon>
        <taxon>Dinosauria</taxon>
        <taxon>Saurischia</taxon>
        <taxon>Theropoda</taxon>
        <taxon>Coelurosauria</taxon>
        <taxon>Aves</taxon>
        <taxon>Neognathae</taxon>
        <taxon>Galloanserae</taxon>
        <taxon>Anseriformes</taxon>
        <taxon>Anatidae</taxon>
        <taxon>Anserinae</taxon>
        <taxon>Anser</taxon>
    </lineage>
</organism>
<dbReference type="Gene3D" id="1.10.10.2050">
    <property type="match status" value="1"/>
</dbReference>
<dbReference type="FunFam" id="1.10.10.2050:FF:000001">
    <property type="entry name" value="putative tRNA pseudouridine synthase Pus10"/>
    <property type="match status" value="1"/>
</dbReference>
<reference evidence="1" key="1">
    <citation type="submission" date="2025-08" db="UniProtKB">
        <authorList>
            <consortium name="Ensembl"/>
        </authorList>
    </citation>
    <scope>IDENTIFICATION</scope>
</reference>
<dbReference type="Proteomes" id="UP000694426">
    <property type="component" value="Unplaced"/>
</dbReference>
<dbReference type="AlphaFoldDB" id="A0A8B9D1X0"/>
<evidence type="ECO:0000313" key="1">
    <source>
        <dbReference type="Ensembl" id="ENSABRP00000027745.1"/>
    </source>
</evidence>
<keyword evidence="2" id="KW-1185">Reference proteome</keyword>
<sequence>MSSLTEKDKPIVQLLLNTGTCPRCIFRFCRVGSQTLYRHPYKVCRYLISLRYHHVGQINIAIYLV</sequence>